<keyword evidence="10" id="KW-1185">Reference proteome</keyword>
<protein>
    <recommendedName>
        <fullName evidence="6">Thioredoxin</fullName>
    </recommendedName>
</protein>
<feature type="chain" id="PRO_5019248377" description="Thioredoxin" evidence="7">
    <location>
        <begin position="22"/>
        <end position="146"/>
    </location>
</feature>
<dbReference type="GO" id="GO:0005829">
    <property type="term" value="C:cytosol"/>
    <property type="evidence" value="ECO:0007669"/>
    <property type="project" value="TreeGrafter"/>
</dbReference>
<reference evidence="9 10" key="1">
    <citation type="submission" date="2018-11" db="EMBL/GenBank/DDBJ databases">
        <title>Parancylomarina longa gen. nov., sp. nov., isolated from sediments of southern Okinawa.</title>
        <authorList>
            <person name="Fu T."/>
        </authorList>
    </citation>
    <scope>NUCLEOTIDE SEQUENCE [LARGE SCALE GENOMIC DNA]</scope>
    <source>
        <strain evidence="9 10">T3-2 S1-C</strain>
    </source>
</reference>
<dbReference type="PROSITE" id="PS51352">
    <property type="entry name" value="THIOREDOXIN_2"/>
    <property type="match status" value="1"/>
</dbReference>
<dbReference type="GO" id="GO:0045454">
    <property type="term" value="P:cell redox homeostasis"/>
    <property type="evidence" value="ECO:0007669"/>
    <property type="project" value="TreeGrafter"/>
</dbReference>
<dbReference type="Pfam" id="PF00085">
    <property type="entry name" value="Thioredoxin"/>
    <property type="match status" value="1"/>
</dbReference>
<dbReference type="EMBL" id="RJJX01000019">
    <property type="protein sequence ID" value="RUT73556.1"/>
    <property type="molecule type" value="Genomic_DNA"/>
</dbReference>
<keyword evidence="2" id="KW-0813">Transport</keyword>
<dbReference type="RefSeq" id="WP_127344340.1">
    <property type="nucleotide sequence ID" value="NZ_RJJX01000019.1"/>
</dbReference>
<evidence type="ECO:0000256" key="7">
    <source>
        <dbReference type="SAM" id="SignalP"/>
    </source>
</evidence>
<dbReference type="InterPro" id="IPR036249">
    <property type="entry name" value="Thioredoxin-like_sf"/>
</dbReference>
<feature type="domain" description="Thioredoxin" evidence="8">
    <location>
        <begin position="19"/>
        <end position="141"/>
    </location>
</feature>
<dbReference type="FunFam" id="3.40.30.10:FF:000229">
    <property type="entry name" value="Thioredoxin (TRX)"/>
    <property type="match status" value="1"/>
</dbReference>
<dbReference type="PRINTS" id="PR00421">
    <property type="entry name" value="THIOREDOXIN"/>
</dbReference>
<proteinExistence type="inferred from homology"/>
<evidence type="ECO:0000256" key="5">
    <source>
        <dbReference type="ARBA" id="ARBA00023284"/>
    </source>
</evidence>
<organism evidence="9 10">
    <name type="scientific">Ancylomarina longa</name>
    <dbReference type="NCBI Taxonomy" id="2487017"/>
    <lineage>
        <taxon>Bacteria</taxon>
        <taxon>Pseudomonadati</taxon>
        <taxon>Bacteroidota</taxon>
        <taxon>Bacteroidia</taxon>
        <taxon>Marinilabiliales</taxon>
        <taxon>Marinifilaceae</taxon>
        <taxon>Ancylomarina</taxon>
    </lineage>
</organism>
<evidence type="ECO:0000259" key="8">
    <source>
        <dbReference type="PROSITE" id="PS51352"/>
    </source>
</evidence>
<dbReference type="CDD" id="cd02947">
    <property type="entry name" value="TRX_family"/>
    <property type="match status" value="1"/>
</dbReference>
<evidence type="ECO:0000256" key="2">
    <source>
        <dbReference type="ARBA" id="ARBA00022448"/>
    </source>
</evidence>
<gene>
    <name evidence="9" type="primary">trxA</name>
    <name evidence="9" type="ORF">DLK05_12685</name>
</gene>
<evidence type="ECO:0000256" key="6">
    <source>
        <dbReference type="NCBIfam" id="TIGR01068"/>
    </source>
</evidence>
<name>A0A434AGR0_9BACT</name>
<evidence type="ECO:0000313" key="10">
    <source>
        <dbReference type="Proteomes" id="UP000282985"/>
    </source>
</evidence>
<keyword evidence="7" id="KW-0732">Signal</keyword>
<dbReference type="SUPFAM" id="SSF52833">
    <property type="entry name" value="Thioredoxin-like"/>
    <property type="match status" value="1"/>
</dbReference>
<dbReference type="PANTHER" id="PTHR45663:SF11">
    <property type="entry name" value="GEO12009P1"/>
    <property type="match status" value="1"/>
</dbReference>
<sequence length="146" mass="16374">MKKVLLVLLVTFLGVNVFAQANTSAKVIHLDEDSFKQKVFDFENSKDWNFKGDKPVIVDFYATWCGPCRRVAPILEELQKEYGDALQIYKVDTDKSPKVSAAFGIRSIPSLLFIPTKGKPTMAQGALPKETFIKAIKDVLEISHPE</sequence>
<dbReference type="InterPro" id="IPR013766">
    <property type="entry name" value="Thioredoxin_domain"/>
</dbReference>
<keyword evidence="4" id="KW-1015">Disulfide bond</keyword>
<keyword evidence="5" id="KW-0676">Redox-active center</keyword>
<evidence type="ECO:0000256" key="4">
    <source>
        <dbReference type="ARBA" id="ARBA00023157"/>
    </source>
</evidence>
<keyword evidence="3" id="KW-0249">Electron transport</keyword>
<dbReference type="PANTHER" id="PTHR45663">
    <property type="entry name" value="GEO12009P1"/>
    <property type="match status" value="1"/>
</dbReference>
<evidence type="ECO:0000256" key="1">
    <source>
        <dbReference type="ARBA" id="ARBA00008987"/>
    </source>
</evidence>
<dbReference type="PROSITE" id="PS00194">
    <property type="entry name" value="THIOREDOXIN_1"/>
    <property type="match status" value="1"/>
</dbReference>
<evidence type="ECO:0000313" key="9">
    <source>
        <dbReference type="EMBL" id="RUT73556.1"/>
    </source>
</evidence>
<feature type="signal peptide" evidence="7">
    <location>
        <begin position="1"/>
        <end position="21"/>
    </location>
</feature>
<dbReference type="GO" id="GO:0015035">
    <property type="term" value="F:protein-disulfide reductase activity"/>
    <property type="evidence" value="ECO:0007669"/>
    <property type="project" value="UniProtKB-UniRule"/>
</dbReference>
<comment type="similarity">
    <text evidence="1">Belongs to the thioredoxin family.</text>
</comment>
<dbReference type="Proteomes" id="UP000282985">
    <property type="component" value="Unassembled WGS sequence"/>
</dbReference>
<dbReference type="NCBIfam" id="TIGR01068">
    <property type="entry name" value="thioredoxin"/>
    <property type="match status" value="1"/>
</dbReference>
<evidence type="ECO:0000256" key="3">
    <source>
        <dbReference type="ARBA" id="ARBA00022982"/>
    </source>
</evidence>
<dbReference type="AlphaFoldDB" id="A0A434AGR0"/>
<comment type="caution">
    <text evidence="9">The sequence shown here is derived from an EMBL/GenBank/DDBJ whole genome shotgun (WGS) entry which is preliminary data.</text>
</comment>
<dbReference type="InterPro" id="IPR017937">
    <property type="entry name" value="Thioredoxin_CS"/>
</dbReference>
<dbReference type="InterPro" id="IPR005746">
    <property type="entry name" value="Thioredoxin"/>
</dbReference>
<accession>A0A434AGR0</accession>
<dbReference type="OrthoDB" id="9790390at2"/>
<dbReference type="Gene3D" id="3.40.30.10">
    <property type="entry name" value="Glutaredoxin"/>
    <property type="match status" value="1"/>
</dbReference>